<organism evidence="1 2">
    <name type="scientific">Dibothriocephalus latus</name>
    <name type="common">Fish tapeworm</name>
    <name type="synonym">Diphyllobothrium latum</name>
    <dbReference type="NCBI Taxonomy" id="60516"/>
    <lineage>
        <taxon>Eukaryota</taxon>
        <taxon>Metazoa</taxon>
        <taxon>Spiralia</taxon>
        <taxon>Lophotrochozoa</taxon>
        <taxon>Platyhelminthes</taxon>
        <taxon>Cestoda</taxon>
        <taxon>Eucestoda</taxon>
        <taxon>Diphyllobothriidea</taxon>
        <taxon>Diphyllobothriidae</taxon>
        <taxon>Dibothriocephalus</taxon>
    </lineage>
</organism>
<name>A0A3P7S4D1_DIBLA</name>
<dbReference type="EMBL" id="UYRU01121553">
    <property type="protein sequence ID" value="VDN49482.1"/>
    <property type="molecule type" value="Genomic_DNA"/>
</dbReference>
<sequence length="44" mass="5164">MQDLLLRISALEAKVKQQSRHELILLFLVSTYFLLKLSNSVFRT</sequence>
<evidence type="ECO:0000313" key="2">
    <source>
        <dbReference type="Proteomes" id="UP000281553"/>
    </source>
</evidence>
<gene>
    <name evidence="1" type="ORF">DILT_LOCUS19788</name>
</gene>
<keyword evidence="2" id="KW-1185">Reference proteome</keyword>
<reference evidence="1 2" key="1">
    <citation type="submission" date="2018-11" db="EMBL/GenBank/DDBJ databases">
        <authorList>
            <consortium name="Pathogen Informatics"/>
        </authorList>
    </citation>
    <scope>NUCLEOTIDE SEQUENCE [LARGE SCALE GENOMIC DNA]</scope>
</reference>
<dbReference type="AlphaFoldDB" id="A0A3P7S4D1"/>
<protein>
    <submittedName>
        <fullName evidence="1">Uncharacterized protein</fullName>
    </submittedName>
</protein>
<dbReference type="Proteomes" id="UP000281553">
    <property type="component" value="Unassembled WGS sequence"/>
</dbReference>
<accession>A0A3P7S4D1</accession>
<evidence type="ECO:0000313" key="1">
    <source>
        <dbReference type="EMBL" id="VDN49482.1"/>
    </source>
</evidence>
<proteinExistence type="predicted"/>
<dbReference type="OrthoDB" id="6258365at2759"/>